<dbReference type="PANTHER" id="PTHR47245">
    <property type="entry name" value="PEPTIDYLPROLYL ISOMERASE"/>
    <property type="match status" value="1"/>
</dbReference>
<protein>
    <recommendedName>
        <fullName evidence="2">peptidylprolyl isomerase</fullName>
        <ecNumber evidence="2">5.2.1.8</ecNumber>
    </recommendedName>
</protein>
<evidence type="ECO:0000256" key="1">
    <source>
        <dbReference type="ARBA" id="ARBA00000971"/>
    </source>
</evidence>
<comment type="caution">
    <text evidence="9">The sequence shown here is derived from an EMBL/GenBank/DDBJ whole genome shotgun (WGS) entry which is preliminary data.</text>
</comment>
<reference evidence="8" key="2">
    <citation type="submission" date="2019-11" db="EMBL/GenBank/DDBJ databases">
        <title>Improved Assembly of Tolypothrix boutellei genome.</title>
        <authorList>
            <person name="Sarangi A.N."/>
            <person name="Mukherjee M."/>
            <person name="Ghosh S."/>
            <person name="Singh D."/>
            <person name="Das A."/>
            <person name="Kant S."/>
            <person name="Prusty A."/>
            <person name="Tripathy S."/>
        </authorList>
    </citation>
    <scope>NUCLEOTIDE SEQUENCE</scope>
    <source>
        <strain evidence="8">VB521301</strain>
    </source>
</reference>
<dbReference type="OrthoDB" id="530022at2"/>
<evidence type="ECO:0000259" key="7">
    <source>
        <dbReference type="PROSITE" id="PS50198"/>
    </source>
</evidence>
<dbReference type="GO" id="GO:0003755">
    <property type="term" value="F:peptidyl-prolyl cis-trans isomerase activity"/>
    <property type="evidence" value="ECO:0007669"/>
    <property type="project" value="UniProtKB-KW"/>
</dbReference>
<sequence length="261" mass="29750">MLSCLNISLNDILFQLKVSYQMPGLIEAIAARKIIMNSAREAGIQVDITSLQQAADSLRLANNLLKAEDTWAWLQKHHLTLEEFEQLAETNLLSAQLANHLFADKVEPFFYEHQLDYLAAVTYEVVLDDEDVACELFYALIEREISFQEVARKYIKNPELRRAGGYRGVRYRTNFPAEIAALVFAANPPQLLKPIVTSQGVHLLSVEEIIQPELNQQLHFKIMTDLFSAWLKEQIAEIEIVTQFEPDSSYSQTVPELLKLA</sequence>
<keyword evidence="10" id="KW-1185">Reference proteome</keyword>
<feature type="domain" description="PpiC" evidence="7">
    <location>
        <begin position="125"/>
        <end position="208"/>
    </location>
</feature>
<gene>
    <name evidence="9" type="ORF">DA73_0241805</name>
    <name evidence="8" type="ORF">DA73_0400028145</name>
</gene>
<organism evidence="9">
    <name type="scientific">Tolypothrix bouteillei VB521301</name>
    <dbReference type="NCBI Taxonomy" id="1479485"/>
    <lineage>
        <taxon>Bacteria</taxon>
        <taxon>Bacillati</taxon>
        <taxon>Cyanobacteriota</taxon>
        <taxon>Cyanophyceae</taxon>
        <taxon>Nostocales</taxon>
        <taxon>Tolypothrichaceae</taxon>
        <taxon>Tolypothrix</taxon>
    </lineage>
</organism>
<evidence type="ECO:0000256" key="2">
    <source>
        <dbReference type="ARBA" id="ARBA00013194"/>
    </source>
</evidence>
<evidence type="ECO:0000313" key="8">
    <source>
        <dbReference type="EMBL" id="KAF3888923.1"/>
    </source>
</evidence>
<evidence type="ECO:0000256" key="4">
    <source>
        <dbReference type="ARBA" id="ARBA00023110"/>
    </source>
</evidence>
<dbReference type="InterPro" id="IPR046357">
    <property type="entry name" value="PPIase_dom_sf"/>
</dbReference>
<keyword evidence="3" id="KW-0732">Signal</keyword>
<dbReference type="InterPro" id="IPR000297">
    <property type="entry name" value="PPIase_PpiC"/>
</dbReference>
<dbReference type="RefSeq" id="WP_038090355.1">
    <property type="nucleotide sequence ID" value="NZ_JHEG04000001.1"/>
</dbReference>
<dbReference type="EMBL" id="JHEG04000001">
    <property type="protein sequence ID" value="KAF3888923.1"/>
    <property type="molecule type" value="Genomic_DNA"/>
</dbReference>
<keyword evidence="4 6" id="KW-0697">Rotamase</keyword>
<dbReference type="InterPro" id="IPR050245">
    <property type="entry name" value="PrsA_foldase"/>
</dbReference>
<evidence type="ECO:0000313" key="9">
    <source>
        <dbReference type="EMBL" id="KIE07588.1"/>
    </source>
</evidence>
<dbReference type="EMBL" id="JHEG02000059">
    <property type="protein sequence ID" value="KIE07588.1"/>
    <property type="molecule type" value="Genomic_DNA"/>
</dbReference>
<dbReference type="Gene3D" id="3.10.50.40">
    <property type="match status" value="1"/>
</dbReference>
<proteinExistence type="predicted"/>
<reference evidence="9" key="1">
    <citation type="journal article" date="2015" name="Genome Announc.">
        <title>Draft Genome Sequence of Tolypothrix boutellei Strain VB521301.</title>
        <authorList>
            <person name="Chandrababunaidu M.M."/>
            <person name="Singh D."/>
            <person name="Sen D."/>
            <person name="Bhan S."/>
            <person name="Das S."/>
            <person name="Gupta A."/>
            <person name="Adhikary S.P."/>
            <person name="Tripathy S."/>
        </authorList>
    </citation>
    <scope>NUCLEOTIDE SEQUENCE</scope>
    <source>
        <strain evidence="9">VB521301</strain>
    </source>
</reference>
<dbReference type="EC" id="5.2.1.8" evidence="2"/>
<dbReference type="AlphaFoldDB" id="A0A0C1QUX3"/>
<dbReference type="PANTHER" id="PTHR47245:SF1">
    <property type="entry name" value="FOLDASE PROTEIN PRSA"/>
    <property type="match status" value="1"/>
</dbReference>
<dbReference type="SUPFAM" id="SSF54534">
    <property type="entry name" value="FKBP-like"/>
    <property type="match status" value="1"/>
</dbReference>
<evidence type="ECO:0000256" key="3">
    <source>
        <dbReference type="ARBA" id="ARBA00022729"/>
    </source>
</evidence>
<evidence type="ECO:0000313" key="10">
    <source>
        <dbReference type="Proteomes" id="UP000029738"/>
    </source>
</evidence>
<evidence type="ECO:0000256" key="6">
    <source>
        <dbReference type="PROSITE-ProRule" id="PRU00278"/>
    </source>
</evidence>
<evidence type="ECO:0000256" key="5">
    <source>
        <dbReference type="ARBA" id="ARBA00023235"/>
    </source>
</evidence>
<name>A0A0C1QUX3_9CYAN</name>
<dbReference type="STRING" id="1479485.DA73_0241805"/>
<keyword evidence="5 6" id="KW-0413">Isomerase</keyword>
<comment type="catalytic activity">
    <reaction evidence="1">
        <text>[protein]-peptidylproline (omega=180) = [protein]-peptidylproline (omega=0)</text>
        <dbReference type="Rhea" id="RHEA:16237"/>
        <dbReference type="Rhea" id="RHEA-COMP:10747"/>
        <dbReference type="Rhea" id="RHEA-COMP:10748"/>
        <dbReference type="ChEBI" id="CHEBI:83833"/>
        <dbReference type="ChEBI" id="CHEBI:83834"/>
        <dbReference type="EC" id="5.2.1.8"/>
    </reaction>
</comment>
<accession>A0A0C1QUX3</accession>
<dbReference type="Pfam" id="PF13145">
    <property type="entry name" value="Rotamase_2"/>
    <property type="match status" value="1"/>
</dbReference>
<dbReference type="PROSITE" id="PS50198">
    <property type="entry name" value="PPIC_PPIASE_2"/>
    <property type="match status" value="1"/>
</dbReference>
<dbReference type="Proteomes" id="UP000029738">
    <property type="component" value="Unassembled WGS sequence"/>
</dbReference>